<feature type="region of interest" description="Disordered" evidence="1">
    <location>
        <begin position="187"/>
        <end position="210"/>
    </location>
</feature>
<dbReference type="PANTHER" id="PTHR46888:SF1">
    <property type="entry name" value="RIBONUCLEASE H"/>
    <property type="match status" value="1"/>
</dbReference>
<comment type="caution">
    <text evidence="2">The sequence shown here is derived from an EMBL/GenBank/DDBJ whole genome shotgun (WGS) entry which is preliminary data.</text>
</comment>
<evidence type="ECO:0000313" key="2">
    <source>
        <dbReference type="EMBL" id="KAK8382954.1"/>
    </source>
</evidence>
<name>A0AAW0T5P2_SCYPA</name>
<reference evidence="2 3" key="1">
    <citation type="submission" date="2023-03" db="EMBL/GenBank/DDBJ databases">
        <title>High-quality genome of Scylla paramamosain provides insights in environmental adaptation.</title>
        <authorList>
            <person name="Zhang L."/>
        </authorList>
    </citation>
    <scope>NUCLEOTIDE SEQUENCE [LARGE SCALE GENOMIC DNA]</scope>
    <source>
        <strain evidence="2">LZ_2023a</strain>
        <tissue evidence="2">Muscle</tissue>
    </source>
</reference>
<dbReference type="EMBL" id="JARAKH010000038">
    <property type="protein sequence ID" value="KAK8382954.1"/>
    <property type="molecule type" value="Genomic_DNA"/>
</dbReference>
<gene>
    <name evidence="2" type="ORF">O3P69_011484</name>
</gene>
<proteinExistence type="predicted"/>
<organism evidence="2 3">
    <name type="scientific">Scylla paramamosain</name>
    <name type="common">Mud crab</name>
    <dbReference type="NCBI Taxonomy" id="85552"/>
    <lineage>
        <taxon>Eukaryota</taxon>
        <taxon>Metazoa</taxon>
        <taxon>Ecdysozoa</taxon>
        <taxon>Arthropoda</taxon>
        <taxon>Crustacea</taxon>
        <taxon>Multicrustacea</taxon>
        <taxon>Malacostraca</taxon>
        <taxon>Eumalacostraca</taxon>
        <taxon>Eucarida</taxon>
        <taxon>Decapoda</taxon>
        <taxon>Pleocyemata</taxon>
        <taxon>Brachyura</taxon>
        <taxon>Eubrachyura</taxon>
        <taxon>Portunoidea</taxon>
        <taxon>Portunidae</taxon>
        <taxon>Portuninae</taxon>
        <taxon>Scylla</taxon>
    </lineage>
</organism>
<sequence length="348" mass="38860">MSKISTLEELKLQAMTLGLSEDDTECAEAKPSLLHHGSSVQGPELPTYQESEDVASYLTLLEVGESSLAVQMGSLLTRKAAELYSTLNTNTIGDFILLKQALLRGFNKTLERYQQDFRCNKINIGENYWQFSIRLLQLFDSWLEASKTPNTFEGLQHQVTMFKTAAKKADNFASAHNTYLKHNINSASGKSSFSTKRATSTESDPKNTSSRIKCYNCREGHLRGSVPQESWSLQGQSRPIINAQVASTINSSWSSTIIWVTGCNCVIISKEAVPNTDISSCPKIPVEDFLGRVNEFLVVPSLISCPYYEGWTNTVWHFDLCCGVPTPQFQRMPVEPHSLKLTWSRLAP</sequence>
<evidence type="ECO:0000313" key="3">
    <source>
        <dbReference type="Proteomes" id="UP001487740"/>
    </source>
</evidence>
<accession>A0AAW0T5P2</accession>
<dbReference type="PANTHER" id="PTHR46888">
    <property type="entry name" value="ZINC KNUCKLE DOMAINCONTAINING PROTEIN-RELATED"/>
    <property type="match status" value="1"/>
</dbReference>
<dbReference type="AlphaFoldDB" id="A0AAW0T5P2"/>
<dbReference type="Proteomes" id="UP001487740">
    <property type="component" value="Unassembled WGS sequence"/>
</dbReference>
<evidence type="ECO:0000256" key="1">
    <source>
        <dbReference type="SAM" id="MobiDB-lite"/>
    </source>
</evidence>
<protein>
    <submittedName>
        <fullName evidence="2">Uncharacterized protein</fullName>
    </submittedName>
</protein>
<keyword evidence="3" id="KW-1185">Reference proteome</keyword>